<comment type="caution">
    <text evidence="1">The sequence shown here is derived from an EMBL/GenBank/DDBJ whole genome shotgun (WGS) entry which is preliminary data.</text>
</comment>
<dbReference type="InterPro" id="IPR010869">
    <property type="entry name" value="DUF1501"/>
</dbReference>
<dbReference type="Proteomes" id="UP000075320">
    <property type="component" value="Unassembled WGS sequence"/>
</dbReference>
<evidence type="ECO:0000313" key="1">
    <source>
        <dbReference type="EMBL" id="KYG66861.1"/>
    </source>
</evidence>
<proteinExistence type="predicted"/>
<dbReference type="Pfam" id="PF07394">
    <property type="entry name" value="DUF1501"/>
    <property type="match status" value="1"/>
</dbReference>
<gene>
    <name evidence="1" type="ORF">AZI86_07450</name>
</gene>
<keyword evidence="2" id="KW-1185">Reference proteome</keyword>
<dbReference type="AlphaFoldDB" id="A0A150WQV4"/>
<protein>
    <recommendedName>
        <fullName evidence="3">Tat pathway signal protein</fullName>
    </recommendedName>
</protein>
<sequence length="413" mass="44596">MKRREFLNLTAKSLSLMALSDLINLNNAFAESMVDGDKFFVQVILSGGWDVTLGTDPWLTAKPDDKEMFIEYDPSSISRVGDIAFGPSFEPMREFANNMSVINGIFLSGNDNGHEAAMHYMQSGSVDTLWGSLAVEYGECRGEEFLGLISSGTVLSGSRTPITTPASNLANMQLAKPTGFGSKSARQSKLDVVAQNMQTQAGKFARRQEILDILKSQNPTLNNKHQMTAAMSAGLALTALYEASATGVAGGLDSHSAHENNHKNVQLAMWNDVKDLINTFKGTPYGQNGDSLYDHTTFFITSEFGRTAALNMAGGKDHNPLTNSAVIISSKVKSASIGGSHLVESKRSARGSSYHVASPIDIQTGRPLKDRNNAFIVTPENIAATVAELMGISRKRFAPVKSSTPSLTHLIRR</sequence>
<reference evidence="1 2" key="1">
    <citation type="submission" date="2016-03" db="EMBL/GenBank/DDBJ databases">
        <authorList>
            <person name="Ploux O."/>
        </authorList>
    </citation>
    <scope>NUCLEOTIDE SEQUENCE [LARGE SCALE GENOMIC DNA]</scope>
    <source>
        <strain evidence="1 2">R0</strain>
    </source>
</reference>
<name>A0A150WQV4_BDEBC</name>
<dbReference type="RefSeq" id="WP_061834439.1">
    <property type="nucleotide sequence ID" value="NZ_LUKE01000001.1"/>
</dbReference>
<dbReference type="OrthoDB" id="238140at2"/>
<accession>A0A150WQV4</accession>
<evidence type="ECO:0008006" key="3">
    <source>
        <dbReference type="Google" id="ProtNLM"/>
    </source>
</evidence>
<evidence type="ECO:0000313" key="2">
    <source>
        <dbReference type="Proteomes" id="UP000075320"/>
    </source>
</evidence>
<dbReference type="EMBL" id="LUKE01000001">
    <property type="protein sequence ID" value="KYG66861.1"/>
    <property type="molecule type" value="Genomic_DNA"/>
</dbReference>
<organism evidence="1 2">
    <name type="scientific">Bdellovibrio bacteriovorus</name>
    <dbReference type="NCBI Taxonomy" id="959"/>
    <lineage>
        <taxon>Bacteria</taxon>
        <taxon>Pseudomonadati</taxon>
        <taxon>Bdellovibrionota</taxon>
        <taxon>Bdellovibrionia</taxon>
        <taxon>Bdellovibrionales</taxon>
        <taxon>Pseudobdellovibrionaceae</taxon>
        <taxon>Bdellovibrio</taxon>
    </lineage>
</organism>